<evidence type="ECO:0000313" key="10">
    <source>
        <dbReference type="Proteomes" id="UP000622890"/>
    </source>
</evidence>
<dbReference type="InterPro" id="IPR039261">
    <property type="entry name" value="FNR_nucleotide-bd"/>
</dbReference>
<dbReference type="PROSITE" id="PS51085">
    <property type="entry name" value="2FE2S_FER_2"/>
    <property type="match status" value="1"/>
</dbReference>
<organism evidence="9 10">
    <name type="scientific">Noviherbaspirillum pedocola</name>
    <dbReference type="NCBI Taxonomy" id="2801341"/>
    <lineage>
        <taxon>Bacteria</taxon>
        <taxon>Pseudomonadati</taxon>
        <taxon>Pseudomonadota</taxon>
        <taxon>Betaproteobacteria</taxon>
        <taxon>Burkholderiales</taxon>
        <taxon>Oxalobacteraceae</taxon>
        <taxon>Noviherbaspirillum</taxon>
    </lineage>
</organism>
<gene>
    <name evidence="9" type="ORF">JJB74_22375</name>
</gene>
<dbReference type="InterPro" id="IPR017938">
    <property type="entry name" value="Riboflavin_synthase-like_b-brl"/>
</dbReference>
<dbReference type="RefSeq" id="WP_200595602.1">
    <property type="nucleotide sequence ID" value="NZ_JAEPBG010000011.1"/>
</dbReference>
<dbReference type="PROSITE" id="PS00197">
    <property type="entry name" value="2FE2S_FER_1"/>
    <property type="match status" value="1"/>
</dbReference>
<dbReference type="PANTHER" id="PTHR47354:SF1">
    <property type="entry name" value="CARNITINE MONOOXYGENASE REDUCTASE SUBUNIT"/>
    <property type="match status" value="1"/>
</dbReference>
<dbReference type="Pfam" id="PF00175">
    <property type="entry name" value="NAD_binding_1"/>
    <property type="match status" value="1"/>
</dbReference>
<name>A0A934SYI5_9BURK</name>
<dbReference type="GO" id="GO:0016491">
    <property type="term" value="F:oxidoreductase activity"/>
    <property type="evidence" value="ECO:0007669"/>
    <property type="project" value="UniProtKB-KW"/>
</dbReference>
<keyword evidence="5" id="KW-0408">Iron</keyword>
<evidence type="ECO:0000256" key="6">
    <source>
        <dbReference type="ARBA" id="ARBA00023014"/>
    </source>
</evidence>
<sequence>MAIPASSPVPGATQLEVCLRQVRLEADGIVSYELVAANGETLPAFSAGAHIDLHLPGGMVRSYSLVNDPAETHRYVVAVHRVPDGRGGSAWMHGVPRVGDYLRISAPKNDFPLAEDAPMSILIAGGIGITPLLAMARRLSALGRPWRLHYSARSPRHAAFLDELQELVLQGGELDLRFNSTGVPRLDLARLVEDAPANAHLYCCGPRPMIEDFLAASKARPQATVHHERFAAGSEAATAGGFDVVLQHSGQRLHVPPGKTILDTLLDNDIPAQYSCSAGICGTCRTGVIAGEPDHRDDYLTDEEKRENRSIMICCSGSRSKTLVLDL</sequence>
<dbReference type="Gene3D" id="3.40.50.80">
    <property type="entry name" value="Nucleotide-binding domain of ferredoxin-NADP reductase (FNR) module"/>
    <property type="match status" value="1"/>
</dbReference>
<evidence type="ECO:0000256" key="3">
    <source>
        <dbReference type="ARBA" id="ARBA00022723"/>
    </source>
</evidence>
<dbReference type="PRINTS" id="PR00409">
    <property type="entry name" value="PHDIOXRDTASE"/>
</dbReference>
<dbReference type="PROSITE" id="PS51384">
    <property type="entry name" value="FAD_FR"/>
    <property type="match status" value="1"/>
</dbReference>
<dbReference type="SUPFAM" id="SSF54292">
    <property type="entry name" value="2Fe-2S ferredoxin-like"/>
    <property type="match status" value="1"/>
</dbReference>
<dbReference type="GO" id="GO:0046872">
    <property type="term" value="F:metal ion binding"/>
    <property type="evidence" value="ECO:0007669"/>
    <property type="project" value="UniProtKB-KW"/>
</dbReference>
<evidence type="ECO:0000259" key="7">
    <source>
        <dbReference type="PROSITE" id="PS51085"/>
    </source>
</evidence>
<keyword evidence="2" id="KW-0001">2Fe-2S</keyword>
<protein>
    <submittedName>
        <fullName evidence="9">Oxidoreductase</fullName>
    </submittedName>
</protein>
<dbReference type="SUPFAM" id="SSF52343">
    <property type="entry name" value="Ferredoxin reductase-like, C-terminal NADP-linked domain"/>
    <property type="match status" value="1"/>
</dbReference>
<dbReference type="CDD" id="cd00207">
    <property type="entry name" value="fer2"/>
    <property type="match status" value="1"/>
</dbReference>
<dbReference type="Pfam" id="PF00111">
    <property type="entry name" value="Fer2"/>
    <property type="match status" value="1"/>
</dbReference>
<dbReference type="InterPro" id="IPR036010">
    <property type="entry name" value="2Fe-2S_ferredoxin-like_sf"/>
</dbReference>
<keyword evidence="4" id="KW-0560">Oxidoreductase</keyword>
<dbReference type="Gene3D" id="2.40.30.10">
    <property type="entry name" value="Translation factors"/>
    <property type="match status" value="1"/>
</dbReference>
<proteinExistence type="predicted"/>
<dbReference type="CDD" id="cd06185">
    <property type="entry name" value="PDR_like"/>
    <property type="match status" value="1"/>
</dbReference>
<evidence type="ECO:0000259" key="8">
    <source>
        <dbReference type="PROSITE" id="PS51384"/>
    </source>
</evidence>
<dbReference type="EMBL" id="JAEPBG010000011">
    <property type="protein sequence ID" value="MBK4737376.1"/>
    <property type="molecule type" value="Genomic_DNA"/>
</dbReference>
<dbReference type="SUPFAM" id="SSF63380">
    <property type="entry name" value="Riboflavin synthase domain-like"/>
    <property type="match status" value="1"/>
</dbReference>
<dbReference type="Gene3D" id="3.10.20.30">
    <property type="match status" value="1"/>
</dbReference>
<evidence type="ECO:0000313" key="9">
    <source>
        <dbReference type="EMBL" id="MBK4737376.1"/>
    </source>
</evidence>
<keyword evidence="3" id="KW-0479">Metal-binding</keyword>
<dbReference type="Proteomes" id="UP000622890">
    <property type="component" value="Unassembled WGS sequence"/>
</dbReference>
<dbReference type="InterPro" id="IPR006058">
    <property type="entry name" value="2Fe2S_fd_BS"/>
</dbReference>
<dbReference type="GO" id="GO:0051537">
    <property type="term" value="F:2 iron, 2 sulfur cluster binding"/>
    <property type="evidence" value="ECO:0007669"/>
    <property type="project" value="UniProtKB-KW"/>
</dbReference>
<keyword evidence="6" id="KW-0411">Iron-sulfur</keyword>
<dbReference type="AlphaFoldDB" id="A0A934SYI5"/>
<evidence type="ECO:0000256" key="5">
    <source>
        <dbReference type="ARBA" id="ARBA00023004"/>
    </source>
</evidence>
<evidence type="ECO:0000256" key="1">
    <source>
        <dbReference type="ARBA" id="ARBA00022630"/>
    </source>
</evidence>
<dbReference type="InterPro" id="IPR017927">
    <property type="entry name" value="FAD-bd_FR_type"/>
</dbReference>
<dbReference type="InterPro" id="IPR001041">
    <property type="entry name" value="2Fe-2S_ferredoxin-type"/>
</dbReference>
<dbReference type="PANTHER" id="PTHR47354">
    <property type="entry name" value="NADH OXIDOREDUCTASE HCR"/>
    <property type="match status" value="1"/>
</dbReference>
<evidence type="ECO:0000256" key="4">
    <source>
        <dbReference type="ARBA" id="ARBA00023002"/>
    </source>
</evidence>
<dbReference type="InterPro" id="IPR050415">
    <property type="entry name" value="MRET"/>
</dbReference>
<keyword evidence="1" id="KW-0285">Flavoprotein</keyword>
<reference evidence="9" key="1">
    <citation type="submission" date="2021-01" db="EMBL/GenBank/DDBJ databases">
        <title>Genome sequence of strain Noviherbaspirillum sp. DKR-6.</title>
        <authorList>
            <person name="Chaudhary D.K."/>
        </authorList>
    </citation>
    <scope>NUCLEOTIDE SEQUENCE</scope>
    <source>
        <strain evidence="9">DKR-6</strain>
    </source>
</reference>
<feature type="domain" description="FAD-binding FR-type" evidence="8">
    <location>
        <begin position="12"/>
        <end position="114"/>
    </location>
</feature>
<dbReference type="InterPro" id="IPR001433">
    <property type="entry name" value="OxRdtase_FAD/NAD-bd"/>
</dbReference>
<evidence type="ECO:0000256" key="2">
    <source>
        <dbReference type="ARBA" id="ARBA00022714"/>
    </source>
</evidence>
<accession>A0A934SYI5</accession>
<dbReference type="InterPro" id="IPR012675">
    <property type="entry name" value="Beta-grasp_dom_sf"/>
</dbReference>
<feature type="domain" description="2Fe-2S ferredoxin-type" evidence="7">
    <location>
        <begin position="242"/>
        <end position="327"/>
    </location>
</feature>
<keyword evidence="10" id="KW-1185">Reference proteome</keyword>
<comment type="caution">
    <text evidence="9">The sequence shown here is derived from an EMBL/GenBank/DDBJ whole genome shotgun (WGS) entry which is preliminary data.</text>
</comment>